<proteinExistence type="inferred from homology"/>
<gene>
    <name evidence="12" type="ORF">ACFOW1_00170</name>
</gene>
<dbReference type="SUPFAM" id="SSF56935">
    <property type="entry name" value="Porins"/>
    <property type="match status" value="1"/>
</dbReference>
<sequence length="894" mass="98247">MKKFFLLGILLASTFISQAQYPSAGKPAGATGRGGGQNVNIGHLYGKIVDKQTNKGIPGVSVQLTGNRFDTITKQMKQAVLKTVITEANGDFSLEGISIFGNFKMKLSAVGYKAAENIVSFGIKFPAAGSQPDFAAIAAAADKDLGNIKLEQDATQLESVTVTSTAKPLFELGIDRKVFNVDKNLVSTGQTATEIMKSIPSLSVDIDGNVTLRNASPTIFVDGRPTTLTLDQIPADLIEKVEIITNPSAKYDASGGGAGILNIVLKKNKKVGYNGGIRAGVDSRGKFNGGGDLNLRQNKVNFFLSGVYNQRKSISTNTTDRNDFGTKPDQISQNQKSTNEGYFGFLRGGLDYFVDNRNTVSIAANFNRGQFNGDQEQQVDSTSGGIYKSYNSIVSNSVSNFKNFGSSLSFKHNFEKNGHNISADLNYNYSTNNNNSLINTQNYYPYTITPTKAPIKQQTLGSGENKFLTAQVDYENPITENTKLELGGRAALRDFSNLNNQYFYNSSTGFYDYFPLLSSNYKYTDAVYAAYANISWKANRFSYQLGLRAESSDYKGNILSATSSKDSSFRVSFPISLFPSAFITYKLTDKQDLQLNYSRRINRPNFFQLIPFIDYTDPLNLSNGNANLKPEFTNSFEVSYNNAYKKGANLLVTAYFKQTDNLITRYQYKDKNPAPQLTTADSVVFNTYINANSSIAYGLEVTNKLPVTKFWDLTLNVNLFNSKINSTNVGNGSNNEQVSWFGKMNNSFKFKKGVSIQFSGDYSSKSVLSQGGGGGGSRGGGGGGFYGGGGSSATAQGYNFPRYSFDIALRKDWTWKNGQSGSLTLSMNDMFRTQISKTYSESIYFNQISERRRDPQVLRINFSYRFGKFDATLFKRKNTKADQSGGTEMIGQGN</sequence>
<dbReference type="EMBL" id="JBHSDC010000001">
    <property type="protein sequence ID" value="MFC4230284.1"/>
    <property type="molecule type" value="Genomic_DNA"/>
</dbReference>
<evidence type="ECO:0000256" key="9">
    <source>
        <dbReference type="SAM" id="MobiDB-lite"/>
    </source>
</evidence>
<protein>
    <submittedName>
        <fullName evidence="12">TonB-dependent receptor domain-containing protein</fullName>
    </submittedName>
</protein>
<feature type="domain" description="Outer membrane protein beta-barrel" evidence="11">
    <location>
        <begin position="412"/>
        <end position="771"/>
    </location>
</feature>
<comment type="caution">
    <text evidence="12">The sequence shown here is derived from an EMBL/GenBank/DDBJ whole genome shotgun (WGS) entry which is preliminary data.</text>
</comment>
<feature type="chain" id="PRO_5046163280" evidence="10">
    <location>
        <begin position="20"/>
        <end position="894"/>
    </location>
</feature>
<dbReference type="RefSeq" id="WP_379011355.1">
    <property type="nucleotide sequence ID" value="NZ_JBHSDC010000001.1"/>
</dbReference>
<dbReference type="InterPro" id="IPR036942">
    <property type="entry name" value="Beta-barrel_TonB_sf"/>
</dbReference>
<comment type="similarity">
    <text evidence="8">Belongs to the TonB-dependent receptor family.</text>
</comment>
<keyword evidence="6 8" id="KW-0472">Membrane</keyword>
<dbReference type="Gene3D" id="2.60.40.1120">
    <property type="entry name" value="Carboxypeptidase-like, regulatory domain"/>
    <property type="match status" value="1"/>
</dbReference>
<evidence type="ECO:0000313" key="12">
    <source>
        <dbReference type="EMBL" id="MFC4230284.1"/>
    </source>
</evidence>
<evidence type="ECO:0000259" key="11">
    <source>
        <dbReference type="Pfam" id="PF14905"/>
    </source>
</evidence>
<keyword evidence="3 8" id="KW-1134">Transmembrane beta strand</keyword>
<organism evidence="12 13">
    <name type="scientific">Parasediminibacterium paludis</name>
    <dbReference type="NCBI Taxonomy" id="908966"/>
    <lineage>
        <taxon>Bacteria</taxon>
        <taxon>Pseudomonadati</taxon>
        <taxon>Bacteroidota</taxon>
        <taxon>Chitinophagia</taxon>
        <taxon>Chitinophagales</taxon>
        <taxon>Chitinophagaceae</taxon>
        <taxon>Parasediminibacterium</taxon>
    </lineage>
</organism>
<dbReference type="SUPFAM" id="SSF49464">
    <property type="entry name" value="Carboxypeptidase regulatory domain-like"/>
    <property type="match status" value="1"/>
</dbReference>
<dbReference type="PANTHER" id="PTHR30069">
    <property type="entry name" value="TONB-DEPENDENT OUTER MEMBRANE RECEPTOR"/>
    <property type="match status" value="1"/>
</dbReference>
<dbReference type="InterPro" id="IPR008969">
    <property type="entry name" value="CarboxyPept-like_regulatory"/>
</dbReference>
<dbReference type="InterPro" id="IPR039426">
    <property type="entry name" value="TonB-dep_rcpt-like"/>
</dbReference>
<dbReference type="InterPro" id="IPR037066">
    <property type="entry name" value="Plug_dom_sf"/>
</dbReference>
<feature type="domain" description="Outer membrane protein beta-barrel" evidence="11">
    <location>
        <begin position="790"/>
        <end position="864"/>
    </location>
</feature>
<dbReference type="Proteomes" id="UP001595906">
    <property type="component" value="Unassembled WGS sequence"/>
</dbReference>
<dbReference type="Gene3D" id="2.170.130.10">
    <property type="entry name" value="TonB-dependent receptor, plug domain"/>
    <property type="match status" value="1"/>
</dbReference>
<accession>A0ABV8PRT2</accession>
<dbReference type="Gene3D" id="2.40.170.20">
    <property type="entry name" value="TonB-dependent receptor, beta-barrel domain"/>
    <property type="match status" value="1"/>
</dbReference>
<evidence type="ECO:0000256" key="8">
    <source>
        <dbReference type="PROSITE-ProRule" id="PRU01360"/>
    </source>
</evidence>
<keyword evidence="12" id="KW-0675">Receptor</keyword>
<name>A0ABV8PRT2_9BACT</name>
<dbReference type="PANTHER" id="PTHR30069:SF29">
    <property type="entry name" value="HEMOGLOBIN AND HEMOGLOBIN-HAPTOGLOBIN-BINDING PROTEIN 1-RELATED"/>
    <property type="match status" value="1"/>
</dbReference>
<evidence type="ECO:0000256" key="7">
    <source>
        <dbReference type="ARBA" id="ARBA00023237"/>
    </source>
</evidence>
<dbReference type="Pfam" id="PF14905">
    <property type="entry name" value="OMP_b-brl_3"/>
    <property type="match status" value="2"/>
</dbReference>
<evidence type="ECO:0000256" key="2">
    <source>
        <dbReference type="ARBA" id="ARBA00022448"/>
    </source>
</evidence>
<comment type="subcellular location">
    <subcellularLocation>
        <location evidence="1 8">Cell outer membrane</location>
        <topology evidence="1 8">Multi-pass membrane protein</topology>
    </subcellularLocation>
</comment>
<keyword evidence="2 8" id="KW-0813">Transport</keyword>
<keyword evidence="7 8" id="KW-0998">Cell outer membrane</keyword>
<dbReference type="InterPro" id="IPR041700">
    <property type="entry name" value="OMP_b-brl_3"/>
</dbReference>
<keyword evidence="13" id="KW-1185">Reference proteome</keyword>
<evidence type="ECO:0000313" key="13">
    <source>
        <dbReference type="Proteomes" id="UP001595906"/>
    </source>
</evidence>
<reference evidence="13" key="1">
    <citation type="journal article" date="2019" name="Int. J. Syst. Evol. Microbiol.">
        <title>The Global Catalogue of Microorganisms (GCM) 10K type strain sequencing project: providing services to taxonomists for standard genome sequencing and annotation.</title>
        <authorList>
            <consortium name="The Broad Institute Genomics Platform"/>
            <consortium name="The Broad Institute Genome Sequencing Center for Infectious Disease"/>
            <person name="Wu L."/>
            <person name="Ma J."/>
        </authorList>
    </citation>
    <scope>NUCLEOTIDE SEQUENCE [LARGE SCALE GENOMIC DNA]</scope>
    <source>
        <strain evidence="13">CECT 8010</strain>
    </source>
</reference>
<evidence type="ECO:0000256" key="6">
    <source>
        <dbReference type="ARBA" id="ARBA00023136"/>
    </source>
</evidence>
<keyword evidence="5 10" id="KW-0732">Signal</keyword>
<dbReference type="PROSITE" id="PS52016">
    <property type="entry name" value="TONB_DEPENDENT_REC_3"/>
    <property type="match status" value="1"/>
</dbReference>
<evidence type="ECO:0000256" key="5">
    <source>
        <dbReference type="ARBA" id="ARBA00022729"/>
    </source>
</evidence>
<keyword evidence="4 8" id="KW-0812">Transmembrane</keyword>
<feature type="region of interest" description="Disordered" evidence="9">
    <location>
        <begin position="315"/>
        <end position="336"/>
    </location>
</feature>
<evidence type="ECO:0000256" key="10">
    <source>
        <dbReference type="SAM" id="SignalP"/>
    </source>
</evidence>
<evidence type="ECO:0000256" key="3">
    <source>
        <dbReference type="ARBA" id="ARBA00022452"/>
    </source>
</evidence>
<feature type="signal peptide" evidence="10">
    <location>
        <begin position="1"/>
        <end position="19"/>
    </location>
</feature>
<evidence type="ECO:0000256" key="1">
    <source>
        <dbReference type="ARBA" id="ARBA00004571"/>
    </source>
</evidence>
<evidence type="ECO:0000256" key="4">
    <source>
        <dbReference type="ARBA" id="ARBA00022692"/>
    </source>
</evidence>